<evidence type="ECO:0000313" key="2">
    <source>
        <dbReference type="EMBL" id="CAF3994210.1"/>
    </source>
</evidence>
<organism evidence="1 3">
    <name type="scientific">Didymodactylos carnosus</name>
    <dbReference type="NCBI Taxonomy" id="1234261"/>
    <lineage>
        <taxon>Eukaryota</taxon>
        <taxon>Metazoa</taxon>
        <taxon>Spiralia</taxon>
        <taxon>Gnathifera</taxon>
        <taxon>Rotifera</taxon>
        <taxon>Eurotatoria</taxon>
        <taxon>Bdelloidea</taxon>
        <taxon>Philodinida</taxon>
        <taxon>Philodinidae</taxon>
        <taxon>Didymodactylos</taxon>
    </lineage>
</organism>
<gene>
    <name evidence="1" type="ORF">GPM918_LOCUS25200</name>
    <name evidence="2" type="ORF">SRO942_LOCUS25206</name>
</gene>
<name>A0A814YJD1_9BILA</name>
<dbReference type="EMBL" id="CAJOBC010009693">
    <property type="protein sequence ID" value="CAF3994210.1"/>
    <property type="molecule type" value="Genomic_DNA"/>
</dbReference>
<proteinExistence type="predicted"/>
<dbReference type="OrthoDB" id="10015850at2759"/>
<evidence type="ECO:0000313" key="3">
    <source>
        <dbReference type="Proteomes" id="UP000663829"/>
    </source>
</evidence>
<keyword evidence="3" id="KW-1185">Reference proteome</keyword>
<sequence>MLLGHTKAHDADISLKTRGVLKLCMYESRCPHVTQLDNLPNDLIIEIFDYLQPCRVVYAFFDLNERYDRLLTEYKREIDLTELTFDLFNFYCETFIPAVSGNLRCLKIGHTNRTEQTYLFAEKIFRTEHPIFSNLKSLYLYNITESELELCSNVLFKYLEHLTIKMETNTCFSFDLIFSTLNRYAENFSTFNPHYPKQHLNSIEE</sequence>
<dbReference type="AlphaFoldDB" id="A0A814YJD1"/>
<dbReference type="Proteomes" id="UP000663829">
    <property type="component" value="Unassembled WGS sequence"/>
</dbReference>
<dbReference type="Proteomes" id="UP000681722">
    <property type="component" value="Unassembled WGS sequence"/>
</dbReference>
<dbReference type="EMBL" id="CAJNOQ010009689">
    <property type="protein sequence ID" value="CAF1231553.1"/>
    <property type="molecule type" value="Genomic_DNA"/>
</dbReference>
<comment type="caution">
    <text evidence="1">The sequence shown here is derived from an EMBL/GenBank/DDBJ whole genome shotgun (WGS) entry which is preliminary data.</text>
</comment>
<reference evidence="1" key="1">
    <citation type="submission" date="2021-02" db="EMBL/GenBank/DDBJ databases">
        <authorList>
            <person name="Nowell W R."/>
        </authorList>
    </citation>
    <scope>NUCLEOTIDE SEQUENCE</scope>
</reference>
<evidence type="ECO:0000313" key="1">
    <source>
        <dbReference type="EMBL" id="CAF1231553.1"/>
    </source>
</evidence>
<evidence type="ECO:0008006" key="4">
    <source>
        <dbReference type="Google" id="ProtNLM"/>
    </source>
</evidence>
<protein>
    <recommendedName>
        <fullName evidence="4">F-box domain-containing protein</fullName>
    </recommendedName>
</protein>
<accession>A0A814YJD1</accession>